<gene>
    <name evidence="1" type="ORF">CLUMA_CG011426</name>
</gene>
<organism evidence="1 2">
    <name type="scientific">Clunio marinus</name>
    <dbReference type="NCBI Taxonomy" id="568069"/>
    <lineage>
        <taxon>Eukaryota</taxon>
        <taxon>Metazoa</taxon>
        <taxon>Ecdysozoa</taxon>
        <taxon>Arthropoda</taxon>
        <taxon>Hexapoda</taxon>
        <taxon>Insecta</taxon>
        <taxon>Pterygota</taxon>
        <taxon>Neoptera</taxon>
        <taxon>Endopterygota</taxon>
        <taxon>Diptera</taxon>
        <taxon>Nematocera</taxon>
        <taxon>Chironomoidea</taxon>
        <taxon>Chironomidae</taxon>
        <taxon>Clunio</taxon>
    </lineage>
</organism>
<evidence type="ECO:0000313" key="2">
    <source>
        <dbReference type="Proteomes" id="UP000183832"/>
    </source>
</evidence>
<keyword evidence="2" id="KW-1185">Reference proteome</keyword>
<name>A0A1J1IHX5_9DIPT</name>
<dbReference type="AlphaFoldDB" id="A0A1J1IHX5"/>
<sequence>MVLSKRPRVIVCAEFWSFFRVEIGLWQRDSKWDKEKYFPGLKIYSFRKIPHDDLRLWEIQGEIEYFRISLERSLMPS</sequence>
<evidence type="ECO:0000313" key="1">
    <source>
        <dbReference type="EMBL" id="CRK98057.1"/>
    </source>
</evidence>
<dbReference type="EMBL" id="CVRI01000047">
    <property type="protein sequence ID" value="CRK98057.1"/>
    <property type="molecule type" value="Genomic_DNA"/>
</dbReference>
<protein>
    <submittedName>
        <fullName evidence="1">CLUMA_CG011426, isoform A</fullName>
    </submittedName>
</protein>
<dbReference type="Proteomes" id="UP000183832">
    <property type="component" value="Unassembled WGS sequence"/>
</dbReference>
<reference evidence="1 2" key="1">
    <citation type="submission" date="2015-04" db="EMBL/GenBank/DDBJ databases">
        <authorList>
            <person name="Syromyatnikov M.Y."/>
            <person name="Popov V.N."/>
        </authorList>
    </citation>
    <scope>NUCLEOTIDE SEQUENCE [LARGE SCALE GENOMIC DNA]</scope>
</reference>
<accession>A0A1J1IHX5</accession>
<proteinExistence type="predicted"/>